<proteinExistence type="predicted"/>
<sequence length="318" mass="34497">MNVARSRFNESIRSRYLIYKTGSLGRTTEAEALKRIQRANFALETADPSGLQIGSDKVDAQLWLRLHEMSSAEIDDVIGLNEAAYGDQGNEKSGRAIQSRILQQGLTYAEIFDNLRFARQTLGESVVALMQAFYPVEKMAKIVEIASQREASYGRTDLAWIGKAFANPIADLRMDVIVSDEAETLTQRQAAFDQARDLLQYLPAPAQAVILPDIIRMSDWVGADGMAAKAEAAMGIMAQQPDPGARVSYRDAPEDIKRQMEEQDGLAPSQLPVGDFGNPATKRNIPPGMLPPAAAAFGAAVPDTEALIQQEAGSLGAA</sequence>
<dbReference type="Pfam" id="PF16510">
    <property type="entry name" value="P22_portal"/>
    <property type="match status" value="1"/>
</dbReference>
<reference evidence="2 3" key="1">
    <citation type="submission" date="2019-03" db="EMBL/GenBank/DDBJ databases">
        <title>Lake Tanganyika Metagenome-Assembled Genomes (MAGs).</title>
        <authorList>
            <person name="Tran P."/>
        </authorList>
    </citation>
    <scope>NUCLEOTIDE SEQUENCE [LARGE SCALE GENOMIC DNA]</scope>
    <source>
        <strain evidence="2">K_DeepCast_65m_m2_236</strain>
    </source>
</reference>
<accession>A0A937X0P7</accession>
<protein>
    <submittedName>
        <fullName evidence="2">Uncharacterized protein</fullName>
    </submittedName>
</protein>
<feature type="region of interest" description="Disordered" evidence="1">
    <location>
        <begin position="260"/>
        <end position="287"/>
    </location>
</feature>
<comment type="caution">
    <text evidence="2">The sequence shown here is derived from an EMBL/GenBank/DDBJ whole genome shotgun (WGS) entry which is preliminary data.</text>
</comment>
<evidence type="ECO:0000313" key="3">
    <source>
        <dbReference type="Proteomes" id="UP000703893"/>
    </source>
</evidence>
<evidence type="ECO:0000313" key="2">
    <source>
        <dbReference type="EMBL" id="MBM3273788.1"/>
    </source>
</evidence>
<dbReference type="EMBL" id="VGJX01000049">
    <property type="protein sequence ID" value="MBM3273788.1"/>
    <property type="molecule type" value="Genomic_DNA"/>
</dbReference>
<dbReference type="AlphaFoldDB" id="A0A937X0P7"/>
<name>A0A937X0P7_9BACT</name>
<gene>
    <name evidence="2" type="ORF">FJZ00_01450</name>
</gene>
<evidence type="ECO:0000256" key="1">
    <source>
        <dbReference type="SAM" id="MobiDB-lite"/>
    </source>
</evidence>
<dbReference type="InterPro" id="IPR032427">
    <property type="entry name" value="P22_portal"/>
</dbReference>
<organism evidence="2 3">
    <name type="scientific">Candidatus Tanganyikabacteria bacterium</name>
    <dbReference type="NCBI Taxonomy" id="2961651"/>
    <lineage>
        <taxon>Bacteria</taxon>
        <taxon>Bacillati</taxon>
        <taxon>Candidatus Sericytochromatia</taxon>
        <taxon>Candidatus Tanganyikabacteria</taxon>
    </lineage>
</organism>
<dbReference type="Proteomes" id="UP000703893">
    <property type="component" value="Unassembled WGS sequence"/>
</dbReference>